<evidence type="ECO:0000313" key="6">
    <source>
        <dbReference type="Proteomes" id="UP001281410"/>
    </source>
</evidence>
<accession>A0AAE0A921</accession>
<evidence type="ECO:0000256" key="3">
    <source>
        <dbReference type="ARBA" id="ARBA00022801"/>
    </source>
</evidence>
<dbReference type="PROSITE" id="PS50600">
    <property type="entry name" value="ULP_PROTEASE"/>
    <property type="match status" value="1"/>
</dbReference>
<dbReference type="EMBL" id="JANJYJ010000006">
    <property type="protein sequence ID" value="KAK3205623.1"/>
    <property type="molecule type" value="Genomic_DNA"/>
</dbReference>
<keyword evidence="3" id="KW-0378">Hydrolase</keyword>
<evidence type="ECO:0000259" key="4">
    <source>
        <dbReference type="PROSITE" id="PS50600"/>
    </source>
</evidence>
<sequence>MESEFAKFRTDFFKMFSNQIPSRFSTEDYAEHDDSDGEPAFQLNTGLRVYVVKPKHPVEADNSPIPPPPLFDRTERVRERLLLKWLRSPYTDPFRAQKKVEVAEQYTAFMNASGLLYRNIGIDACVSRSFFTVLEQPTAWLGSDHVDAYINLLCKWKQDPVQGRSFPHKVVVLDCAFFPNFHRPLPKPFYPKDFEVPTDLIIYAIGQKPVWGMPWADVDVVLVHCNVGDSHWVLCVVRLNDWVITIFDSAANLQPNYPKYREQQVLPLRRLFPLIYKASGYYDITRLKVSYAYTLKFSV</sequence>
<protein>
    <recommendedName>
        <fullName evidence="4">Ubiquitin-like protease family profile domain-containing protein</fullName>
    </recommendedName>
</protein>
<dbReference type="InterPro" id="IPR038765">
    <property type="entry name" value="Papain-like_cys_pep_sf"/>
</dbReference>
<gene>
    <name evidence="5" type="ORF">Dsin_019669</name>
</gene>
<dbReference type="SUPFAM" id="SSF54001">
    <property type="entry name" value="Cysteine proteinases"/>
    <property type="match status" value="1"/>
</dbReference>
<dbReference type="GO" id="GO:0006508">
    <property type="term" value="P:proteolysis"/>
    <property type="evidence" value="ECO:0007669"/>
    <property type="project" value="UniProtKB-KW"/>
</dbReference>
<name>A0AAE0A921_9ROSI</name>
<dbReference type="Gene3D" id="3.40.395.10">
    <property type="entry name" value="Adenoviral Proteinase, Chain A"/>
    <property type="match status" value="1"/>
</dbReference>
<comment type="caution">
    <text evidence="5">The sequence shown here is derived from an EMBL/GenBank/DDBJ whole genome shotgun (WGS) entry which is preliminary data.</text>
</comment>
<evidence type="ECO:0000256" key="1">
    <source>
        <dbReference type="ARBA" id="ARBA00005234"/>
    </source>
</evidence>
<dbReference type="AlphaFoldDB" id="A0AAE0A921"/>
<keyword evidence="6" id="KW-1185">Reference proteome</keyword>
<evidence type="ECO:0000256" key="2">
    <source>
        <dbReference type="ARBA" id="ARBA00022670"/>
    </source>
</evidence>
<proteinExistence type="inferred from homology"/>
<dbReference type="InterPro" id="IPR003653">
    <property type="entry name" value="Peptidase_C48_C"/>
</dbReference>
<keyword evidence="2" id="KW-0645">Protease</keyword>
<dbReference type="GO" id="GO:0008234">
    <property type="term" value="F:cysteine-type peptidase activity"/>
    <property type="evidence" value="ECO:0007669"/>
    <property type="project" value="InterPro"/>
</dbReference>
<feature type="domain" description="Ubiquitin-like protease family profile" evidence="4">
    <location>
        <begin position="124"/>
        <end position="299"/>
    </location>
</feature>
<reference evidence="5" key="1">
    <citation type="journal article" date="2023" name="Plant J.">
        <title>Genome sequences and population genomics provide insights into the demographic history, inbreeding, and mutation load of two 'living fossil' tree species of Dipteronia.</title>
        <authorList>
            <person name="Feng Y."/>
            <person name="Comes H.P."/>
            <person name="Chen J."/>
            <person name="Zhu S."/>
            <person name="Lu R."/>
            <person name="Zhang X."/>
            <person name="Li P."/>
            <person name="Qiu J."/>
            <person name="Olsen K.M."/>
            <person name="Qiu Y."/>
        </authorList>
    </citation>
    <scope>NUCLEOTIDE SEQUENCE</scope>
    <source>
        <strain evidence="5">NBL</strain>
    </source>
</reference>
<comment type="similarity">
    <text evidence="1">Belongs to the peptidase C48 family.</text>
</comment>
<evidence type="ECO:0000313" key="5">
    <source>
        <dbReference type="EMBL" id="KAK3205623.1"/>
    </source>
</evidence>
<dbReference type="Proteomes" id="UP001281410">
    <property type="component" value="Unassembled WGS sequence"/>
</dbReference>
<dbReference type="Pfam" id="PF02902">
    <property type="entry name" value="Peptidase_C48"/>
    <property type="match status" value="1"/>
</dbReference>
<organism evidence="5 6">
    <name type="scientific">Dipteronia sinensis</name>
    <dbReference type="NCBI Taxonomy" id="43782"/>
    <lineage>
        <taxon>Eukaryota</taxon>
        <taxon>Viridiplantae</taxon>
        <taxon>Streptophyta</taxon>
        <taxon>Embryophyta</taxon>
        <taxon>Tracheophyta</taxon>
        <taxon>Spermatophyta</taxon>
        <taxon>Magnoliopsida</taxon>
        <taxon>eudicotyledons</taxon>
        <taxon>Gunneridae</taxon>
        <taxon>Pentapetalae</taxon>
        <taxon>rosids</taxon>
        <taxon>malvids</taxon>
        <taxon>Sapindales</taxon>
        <taxon>Sapindaceae</taxon>
        <taxon>Hippocastanoideae</taxon>
        <taxon>Acereae</taxon>
        <taxon>Dipteronia</taxon>
    </lineage>
</organism>